<organism evidence="1 2">
    <name type="scientific">Desulfolithobacter dissulfuricans</name>
    <dbReference type="NCBI Taxonomy" id="2795293"/>
    <lineage>
        <taxon>Bacteria</taxon>
        <taxon>Pseudomonadati</taxon>
        <taxon>Thermodesulfobacteriota</taxon>
        <taxon>Desulfobulbia</taxon>
        <taxon>Desulfobulbales</taxon>
        <taxon>Desulfobulbaceae</taxon>
        <taxon>Desulfolithobacter</taxon>
    </lineage>
</organism>
<dbReference type="RefSeq" id="WP_267927867.1">
    <property type="nucleotide sequence ID" value="NZ_AP024233.1"/>
</dbReference>
<sequence length="534" mass="60989">MGTKTLLIGLDGATFTILDSLTAQHGEEEVTMPFLASLYRKGSRGILRSTPNPLTPPAWVSLMTGYSPGHHGIYDFIRSEEADNDIFFTLYDARDCRVETIWSLASRAGQRIVALNFPFTAPPPDDINGVMIPGFIPWRHLRNNTTPKDLYDRLRQDLPDFNPRELAWDFELEKKAVTELSATEREDWIRYHLPRERLWFSIAKYLMETEQPDLMAVMFDGVDKIQHQAWHFLDPTVQETDRDEYYHRMRSLCLEYFRNLDGYIQELVTAAGPDAQVFLVSDHGFTTTYEVVRINTYLHEKGYLKWKEMPDTEAAKRREESMFANLDWSGTTAYCSTPSSNGITIRVARNPGDPGVPEQEYERFREQLIEDLRELRDPATGERIITGIHKREEVFSGPAMADAPDLLLVLRDFGFVSIKNKKPVVQPREEVAGTHHPEGILIACGRGIRENETVAPCDIVDAGALLLYSLGLKVPRNMEGRVPENLFTDSQLQDHPVCLGDPTVLEKKETGADKMSEDEKERLLEQLKMLGYME</sequence>
<dbReference type="PANTHER" id="PTHR10151:SF120">
    <property type="entry name" value="BIS(5'-ADENOSYL)-TRIPHOSPHATASE"/>
    <property type="match status" value="1"/>
</dbReference>
<protein>
    <submittedName>
        <fullName evidence="1">Nucleotide pyrophosphatase</fullName>
    </submittedName>
</protein>
<evidence type="ECO:0000313" key="2">
    <source>
        <dbReference type="Proteomes" id="UP001063350"/>
    </source>
</evidence>
<proteinExistence type="predicted"/>
<dbReference type="InterPro" id="IPR002591">
    <property type="entry name" value="Phosphodiest/P_Trfase"/>
</dbReference>
<dbReference type="InterPro" id="IPR017850">
    <property type="entry name" value="Alkaline_phosphatase_core_sf"/>
</dbReference>
<dbReference type="KEGG" id="ddu:GF1_03080"/>
<evidence type="ECO:0000313" key="1">
    <source>
        <dbReference type="EMBL" id="BCO07932.1"/>
    </source>
</evidence>
<dbReference type="AlphaFoldDB" id="A0A915XIT3"/>
<accession>A0A915XIT3</accession>
<reference evidence="1" key="1">
    <citation type="submission" date="2020-12" db="EMBL/GenBank/DDBJ databases">
        <title>Desulfobium dissulfuricans gen. nov., sp. nov., a novel mesophilic, sulfate-reducing bacterium isolated from a deep-sea hydrothermal vent.</title>
        <authorList>
            <person name="Hashimoto Y."/>
            <person name="Tame A."/>
            <person name="Sawayama S."/>
            <person name="Miyazaki J."/>
            <person name="Takai K."/>
            <person name="Nakagawa S."/>
        </authorList>
    </citation>
    <scope>NUCLEOTIDE SEQUENCE</scope>
    <source>
        <strain evidence="1">GF1</strain>
    </source>
</reference>
<keyword evidence="2" id="KW-1185">Reference proteome</keyword>
<dbReference type="SUPFAM" id="SSF53649">
    <property type="entry name" value="Alkaline phosphatase-like"/>
    <property type="match status" value="1"/>
</dbReference>
<dbReference type="PANTHER" id="PTHR10151">
    <property type="entry name" value="ECTONUCLEOTIDE PYROPHOSPHATASE/PHOSPHODIESTERASE"/>
    <property type="match status" value="1"/>
</dbReference>
<dbReference type="Proteomes" id="UP001063350">
    <property type="component" value="Chromosome"/>
</dbReference>
<dbReference type="Pfam" id="PF01663">
    <property type="entry name" value="Phosphodiest"/>
    <property type="match status" value="1"/>
</dbReference>
<dbReference type="GO" id="GO:0016787">
    <property type="term" value="F:hydrolase activity"/>
    <property type="evidence" value="ECO:0007669"/>
    <property type="project" value="UniProtKB-ARBA"/>
</dbReference>
<gene>
    <name evidence="1" type="ORF">GF1_03080</name>
</gene>
<dbReference type="EMBL" id="AP024233">
    <property type="protein sequence ID" value="BCO07932.1"/>
    <property type="molecule type" value="Genomic_DNA"/>
</dbReference>
<dbReference type="Gene3D" id="3.40.720.10">
    <property type="entry name" value="Alkaline Phosphatase, subunit A"/>
    <property type="match status" value="2"/>
</dbReference>
<name>A0A915XIT3_9BACT</name>